<organism evidence="1 2">
    <name type="scientific">Campylobacter felis</name>
    <dbReference type="NCBI Taxonomy" id="2974565"/>
    <lineage>
        <taxon>Bacteria</taxon>
        <taxon>Pseudomonadati</taxon>
        <taxon>Campylobacterota</taxon>
        <taxon>Epsilonproteobacteria</taxon>
        <taxon>Campylobacterales</taxon>
        <taxon>Campylobacteraceae</taxon>
        <taxon>Campylobacter</taxon>
    </lineage>
</organism>
<comment type="caution">
    <text evidence="1">The sequence shown here is derived from an EMBL/GenBank/DDBJ whole genome shotgun (WGS) entry which is preliminary data.</text>
</comment>
<accession>A0ABT7I5S3</accession>
<protein>
    <submittedName>
        <fullName evidence="1">Terminase family protein</fullName>
    </submittedName>
</protein>
<dbReference type="InterPro" id="IPR027417">
    <property type="entry name" value="P-loop_NTPase"/>
</dbReference>
<gene>
    <name evidence="1" type="ORF">NYG95_08560</name>
</gene>
<sequence>MKEAKEYKKELILRALAKKDFYTFLRLKWDRYNKAKFLENWHFNYLCEVLSLTLPYYAKENNTEILRRLMLNMPPSYGKTETIARSFIAWALGNDRKRKFIYISYSDELCKKICNQVRDLIKSSFFLSIFEEKPSFLQDNSKEFVLSEGGGLFVTTLKSAITGFHADQILIDDPIKVSAMSSKAERKLVNENFKESVLTRLQNTNSNITILMQRLGYEDLCGFLLDKRNFEENIINEWKILKLEALNREAKIYQIGSFSYERKANEPLFAKKHDLAQLKELELQMGIDAFTTQYQQEPQATEAGFFEAVYFKEIPSYELNLHNEYIFIDNALSVEKNADNRAVVVIGVDKNEQMERYIVKDCFFGVWDEEKTLSVIIEALIKYKKAKCYIENEGGGILLTRLLNKEIIKVNEKLKRQNLEIITNEIIPYNANRKISKVEKIKAMKPYYNSGALLFLNTAQGLGQIKKELLGFNPAKPFRKDDCIDCIASAMSLSEVKSPYIDENKEYEESPMQKLRKKSYYESRWNI</sequence>
<name>A0ABT7I5S3_9BACT</name>
<dbReference type="Proteomes" id="UP001176223">
    <property type="component" value="Unassembled WGS sequence"/>
</dbReference>
<dbReference type="Gene3D" id="3.30.420.240">
    <property type="match status" value="1"/>
</dbReference>
<reference evidence="1" key="2">
    <citation type="journal article" date="2023" name="Microorganisms">
        <title>Isolation and Genomic Characteristics of Cat-Borne Campylobacter felis sp. nov. and Sheep-Borne Campylobacter ovis sp. nov.</title>
        <authorList>
            <person name="Wang H."/>
            <person name="Li Y."/>
            <person name="Gu Y."/>
            <person name="Zhou G."/>
            <person name="Chen X."/>
            <person name="Zhang X."/>
            <person name="Shao Z."/>
            <person name="Zhang J."/>
            <person name="Zhang M."/>
        </authorList>
    </citation>
    <scope>NUCLEOTIDE SEQUENCE</scope>
    <source>
        <strain evidence="1">XJK33-1</strain>
    </source>
</reference>
<proteinExistence type="predicted"/>
<evidence type="ECO:0000313" key="1">
    <source>
        <dbReference type="EMBL" id="MDL0147650.1"/>
    </source>
</evidence>
<dbReference type="EMBL" id="JANURU010000026">
    <property type="protein sequence ID" value="MDL0147650.1"/>
    <property type="molecule type" value="Genomic_DNA"/>
</dbReference>
<evidence type="ECO:0000313" key="2">
    <source>
        <dbReference type="Proteomes" id="UP001176223"/>
    </source>
</evidence>
<dbReference type="RefSeq" id="WP_270977984.1">
    <property type="nucleotide sequence ID" value="NZ_JANURS010000024.1"/>
</dbReference>
<dbReference type="Pfam" id="PF03237">
    <property type="entry name" value="Terminase_6N"/>
    <property type="match status" value="1"/>
</dbReference>
<keyword evidence="2" id="KW-1185">Reference proteome</keyword>
<reference evidence="1" key="1">
    <citation type="submission" date="2022-08" db="EMBL/GenBank/DDBJ databases">
        <authorList>
            <person name="Wang H."/>
        </authorList>
    </citation>
    <scope>NUCLEOTIDE SEQUENCE</scope>
    <source>
        <strain evidence="1">XJK33-1</strain>
    </source>
</reference>
<dbReference type="Gene3D" id="3.40.50.300">
    <property type="entry name" value="P-loop containing nucleotide triphosphate hydrolases"/>
    <property type="match status" value="1"/>
</dbReference>